<feature type="compositionally biased region" description="Acidic residues" evidence="1">
    <location>
        <begin position="72"/>
        <end position="82"/>
    </location>
</feature>
<feature type="compositionally biased region" description="Basic and acidic residues" evidence="1">
    <location>
        <begin position="47"/>
        <end position="57"/>
    </location>
</feature>
<dbReference type="AlphaFoldDB" id="A0A060W8C0"/>
<gene>
    <name evidence="2" type="ORF">GSONMT00069062001</name>
</gene>
<feature type="region of interest" description="Disordered" evidence="1">
    <location>
        <begin position="37"/>
        <end position="161"/>
    </location>
</feature>
<dbReference type="PaxDb" id="8022-A0A060W8C0"/>
<evidence type="ECO:0000313" key="3">
    <source>
        <dbReference type="Proteomes" id="UP000193380"/>
    </source>
</evidence>
<dbReference type="Pfam" id="PF15375">
    <property type="entry name" value="FSAF1"/>
    <property type="match status" value="1"/>
</dbReference>
<dbReference type="EMBL" id="FR904439">
    <property type="protein sequence ID" value="CDQ63367.1"/>
    <property type="molecule type" value="Genomic_DNA"/>
</dbReference>
<dbReference type="STRING" id="8022.A0A060W8C0"/>
<dbReference type="PANTHER" id="PTHR28366">
    <property type="entry name" value="CHROMOSOME 1 OPEN READING FRAME 131"/>
    <property type="match status" value="1"/>
</dbReference>
<proteinExistence type="predicted"/>
<reference evidence="2" key="2">
    <citation type="submission" date="2014-03" db="EMBL/GenBank/DDBJ databases">
        <authorList>
            <person name="Genoscope - CEA"/>
        </authorList>
    </citation>
    <scope>NUCLEOTIDE SEQUENCE</scope>
</reference>
<organism evidence="2 3">
    <name type="scientific">Oncorhynchus mykiss</name>
    <name type="common">Rainbow trout</name>
    <name type="synonym">Salmo gairdneri</name>
    <dbReference type="NCBI Taxonomy" id="8022"/>
    <lineage>
        <taxon>Eukaryota</taxon>
        <taxon>Metazoa</taxon>
        <taxon>Chordata</taxon>
        <taxon>Craniata</taxon>
        <taxon>Vertebrata</taxon>
        <taxon>Euteleostomi</taxon>
        <taxon>Actinopterygii</taxon>
        <taxon>Neopterygii</taxon>
        <taxon>Teleostei</taxon>
        <taxon>Protacanthopterygii</taxon>
        <taxon>Salmoniformes</taxon>
        <taxon>Salmonidae</taxon>
        <taxon>Salmoninae</taxon>
        <taxon>Oncorhynchus</taxon>
    </lineage>
</organism>
<evidence type="ECO:0000313" key="2">
    <source>
        <dbReference type="EMBL" id="CDQ63367.1"/>
    </source>
</evidence>
<dbReference type="Proteomes" id="UP000193380">
    <property type="component" value="Unassembled WGS sequence"/>
</dbReference>
<dbReference type="InterPro" id="IPR052852">
    <property type="entry name" value="SSU_Processome_Comp"/>
</dbReference>
<feature type="compositionally biased region" description="Basic and acidic residues" evidence="1">
    <location>
        <begin position="83"/>
        <end position="93"/>
    </location>
</feature>
<feature type="compositionally biased region" description="Basic residues" evidence="1">
    <location>
        <begin position="58"/>
        <end position="67"/>
    </location>
</feature>
<name>A0A060W8C0_ONCMY</name>
<feature type="compositionally biased region" description="Basic and acidic residues" evidence="1">
    <location>
        <begin position="142"/>
        <end position="161"/>
    </location>
</feature>
<dbReference type="InterPro" id="IPR027973">
    <property type="entry name" value="FSAF1-like"/>
</dbReference>
<evidence type="ECO:0000256" key="1">
    <source>
        <dbReference type="SAM" id="MobiDB-lite"/>
    </source>
</evidence>
<protein>
    <submittedName>
        <fullName evidence="2">Uncharacterized protein</fullName>
    </submittedName>
</protein>
<reference evidence="2" key="1">
    <citation type="journal article" date="2014" name="Nat. Commun.">
        <title>The rainbow trout genome provides novel insights into evolution after whole-genome duplication in vertebrates.</title>
        <authorList>
            <person name="Berthelot C."/>
            <person name="Brunet F."/>
            <person name="Chalopin D."/>
            <person name="Juanchich A."/>
            <person name="Bernard M."/>
            <person name="Noel B."/>
            <person name="Bento P."/>
            <person name="Da Silva C."/>
            <person name="Labadie K."/>
            <person name="Alberti A."/>
            <person name="Aury J.M."/>
            <person name="Louis A."/>
            <person name="Dehais P."/>
            <person name="Bardou P."/>
            <person name="Montfort J."/>
            <person name="Klopp C."/>
            <person name="Cabau C."/>
            <person name="Gaspin C."/>
            <person name="Thorgaard G.H."/>
            <person name="Boussaha M."/>
            <person name="Quillet E."/>
            <person name="Guyomard R."/>
            <person name="Galiana D."/>
            <person name="Bobe J."/>
            <person name="Volff J.N."/>
            <person name="Genet C."/>
            <person name="Wincker P."/>
            <person name="Jaillon O."/>
            <person name="Roest Crollius H."/>
            <person name="Guiguen Y."/>
        </authorList>
    </citation>
    <scope>NUCLEOTIDE SEQUENCE [LARGE SCALE GENOMIC DNA]</scope>
</reference>
<sequence>MDNNENGKEEDTDQFFLDHVLNTLYDFGLEQKPTQLAALHEPWPPQFKEKGDRTVSKREHKSQKKRSQRSEVEDEDTAADDCSDTKDSLEVRLSDISAIDLPGASEVGNTSLTTKQAPPVEVVTFQDPTKRPRQARKPPVPEVKDKPPQTKEKKVDPDEFSLEKARLEVHRFGITGYQKVQQRVFEQERAIMLGARPPKKEYVNYKVLQQRVKDKKQKAKDEIQTDLKKKKMTKPRDEKRKSSSSKAPTGQVGRFKNGMLVLSTKEIQKIKASIKKK</sequence>
<dbReference type="PANTHER" id="PTHR28366:SF1">
    <property type="entry name" value="CHROMOSOME 1 OPEN READING FRAME 131"/>
    <property type="match status" value="1"/>
</dbReference>
<feature type="region of interest" description="Disordered" evidence="1">
    <location>
        <begin position="211"/>
        <end position="257"/>
    </location>
</feature>
<feature type="compositionally biased region" description="Polar residues" evidence="1">
    <location>
        <begin position="107"/>
        <end position="116"/>
    </location>
</feature>
<accession>A0A060W8C0</accession>